<dbReference type="GO" id="GO:0043235">
    <property type="term" value="C:receptor complex"/>
    <property type="evidence" value="ECO:0007669"/>
    <property type="project" value="TreeGrafter"/>
</dbReference>
<sequence>MLMHQLLATNPYMSTGLNTGLLQVPWPRTRVPSHHMRELARGKFLVKSEDITLLDSIGEGEFGVVYKARLGLSKRVVAVKTLKGEFVQVEVDKFVEESLKMSRFKHAHVMGLIGVCLDAGSAPYIIMPYMANGSLLKYLKRERNNIVVLDETDEDELGEVRKRLMVICSQIASGMEYLAANKYVHRDLAARNCMIDAHFVIKITDFGLSEDVFERNYFRQDSSSGESGEAAHQVDVSREPQ</sequence>
<dbReference type="Gene3D" id="1.10.510.10">
    <property type="entry name" value="Transferase(Phosphotransferase) domain 1"/>
    <property type="match status" value="1"/>
</dbReference>
<dbReference type="EMBL" id="CASHTH010003701">
    <property type="protein sequence ID" value="CAI8048103.1"/>
    <property type="molecule type" value="Genomic_DNA"/>
</dbReference>
<dbReference type="InterPro" id="IPR020635">
    <property type="entry name" value="Tyr_kinase_cat_dom"/>
</dbReference>
<dbReference type="Proteomes" id="UP001174909">
    <property type="component" value="Unassembled WGS sequence"/>
</dbReference>
<dbReference type="PROSITE" id="PS50011">
    <property type="entry name" value="PROTEIN_KINASE_DOM"/>
    <property type="match status" value="1"/>
</dbReference>
<protein>
    <submittedName>
        <fullName evidence="7">Hepatocyte growth factor receptor</fullName>
    </submittedName>
</protein>
<dbReference type="InterPro" id="IPR008266">
    <property type="entry name" value="Tyr_kinase_AS"/>
</dbReference>
<dbReference type="SUPFAM" id="SSF56112">
    <property type="entry name" value="Protein kinase-like (PK-like)"/>
    <property type="match status" value="1"/>
</dbReference>
<evidence type="ECO:0000313" key="7">
    <source>
        <dbReference type="EMBL" id="CAI8048103.1"/>
    </source>
</evidence>
<dbReference type="InterPro" id="IPR011009">
    <property type="entry name" value="Kinase-like_dom_sf"/>
</dbReference>
<dbReference type="Pfam" id="PF07714">
    <property type="entry name" value="PK_Tyr_Ser-Thr"/>
    <property type="match status" value="1"/>
</dbReference>
<organism evidence="7 8">
    <name type="scientific">Geodia barretti</name>
    <name type="common">Barrett's horny sponge</name>
    <dbReference type="NCBI Taxonomy" id="519541"/>
    <lineage>
        <taxon>Eukaryota</taxon>
        <taxon>Metazoa</taxon>
        <taxon>Porifera</taxon>
        <taxon>Demospongiae</taxon>
        <taxon>Heteroscleromorpha</taxon>
        <taxon>Tetractinellida</taxon>
        <taxon>Astrophorina</taxon>
        <taxon>Geodiidae</taxon>
        <taxon>Geodia</taxon>
    </lineage>
</organism>
<keyword evidence="8" id="KW-1185">Reference proteome</keyword>
<dbReference type="GO" id="GO:0004714">
    <property type="term" value="F:transmembrane receptor protein tyrosine kinase activity"/>
    <property type="evidence" value="ECO:0007669"/>
    <property type="project" value="UniProtKB-EC"/>
</dbReference>
<keyword evidence="3" id="KW-0547">Nucleotide-binding</keyword>
<dbReference type="PROSITE" id="PS00107">
    <property type="entry name" value="PROTEIN_KINASE_ATP"/>
    <property type="match status" value="1"/>
</dbReference>
<dbReference type="InterPro" id="IPR050122">
    <property type="entry name" value="RTK"/>
</dbReference>
<dbReference type="PROSITE" id="PS00109">
    <property type="entry name" value="PROTEIN_KINASE_TYR"/>
    <property type="match status" value="1"/>
</dbReference>
<keyword evidence="7" id="KW-0675">Receptor</keyword>
<feature type="domain" description="Protein kinase" evidence="6">
    <location>
        <begin position="51"/>
        <end position="241"/>
    </location>
</feature>
<dbReference type="AlphaFoldDB" id="A0AA35THH1"/>
<dbReference type="PANTHER" id="PTHR24416:SF564">
    <property type="entry name" value="MACROPHAGE-STIMULATING PROTEIN RECEPTOR"/>
    <property type="match status" value="1"/>
</dbReference>
<dbReference type="Gene3D" id="3.30.200.20">
    <property type="entry name" value="Phosphorylase Kinase, domain 1"/>
    <property type="match status" value="1"/>
</dbReference>
<name>A0AA35THH1_GEOBA</name>
<reference evidence="7" key="1">
    <citation type="submission" date="2023-03" db="EMBL/GenBank/DDBJ databases">
        <authorList>
            <person name="Steffen K."/>
            <person name="Cardenas P."/>
        </authorList>
    </citation>
    <scope>NUCLEOTIDE SEQUENCE</scope>
</reference>
<keyword evidence="5" id="KW-1133">Transmembrane helix</keyword>
<dbReference type="GO" id="GO:0007169">
    <property type="term" value="P:cell surface receptor protein tyrosine kinase signaling pathway"/>
    <property type="evidence" value="ECO:0007669"/>
    <property type="project" value="TreeGrafter"/>
</dbReference>
<keyword evidence="3" id="KW-0067">ATP-binding</keyword>
<dbReference type="GO" id="GO:0016477">
    <property type="term" value="P:cell migration"/>
    <property type="evidence" value="ECO:0007669"/>
    <property type="project" value="TreeGrafter"/>
</dbReference>
<dbReference type="GO" id="GO:0005886">
    <property type="term" value="C:plasma membrane"/>
    <property type="evidence" value="ECO:0007669"/>
    <property type="project" value="TreeGrafter"/>
</dbReference>
<dbReference type="PRINTS" id="PR00109">
    <property type="entry name" value="TYRKINASE"/>
</dbReference>
<dbReference type="SMART" id="SM00219">
    <property type="entry name" value="TyrKc"/>
    <property type="match status" value="1"/>
</dbReference>
<gene>
    <name evidence="7" type="ORF">GBAR_LOCUS26567</name>
</gene>
<feature type="region of interest" description="Disordered" evidence="4">
    <location>
        <begin position="221"/>
        <end position="241"/>
    </location>
</feature>
<evidence type="ECO:0000259" key="6">
    <source>
        <dbReference type="PROSITE" id="PS50011"/>
    </source>
</evidence>
<dbReference type="GO" id="GO:0005524">
    <property type="term" value="F:ATP binding"/>
    <property type="evidence" value="ECO:0007669"/>
    <property type="project" value="UniProtKB-UniRule"/>
</dbReference>
<keyword evidence="5" id="KW-0812">Transmembrane</keyword>
<evidence type="ECO:0000256" key="1">
    <source>
        <dbReference type="ARBA" id="ARBA00004167"/>
    </source>
</evidence>
<dbReference type="InterPro" id="IPR017441">
    <property type="entry name" value="Protein_kinase_ATP_BS"/>
</dbReference>
<comment type="caution">
    <text evidence="7">The sequence shown here is derived from an EMBL/GenBank/DDBJ whole genome shotgun (WGS) entry which is preliminary data.</text>
</comment>
<dbReference type="PANTHER" id="PTHR24416">
    <property type="entry name" value="TYROSINE-PROTEIN KINASE RECEPTOR"/>
    <property type="match status" value="1"/>
</dbReference>
<dbReference type="FunFam" id="1.10.510.10:FF:000667">
    <property type="entry name" value="Tyrosine-protein kinase receptor"/>
    <property type="match status" value="1"/>
</dbReference>
<evidence type="ECO:0000256" key="4">
    <source>
        <dbReference type="SAM" id="MobiDB-lite"/>
    </source>
</evidence>
<evidence type="ECO:0000256" key="3">
    <source>
        <dbReference type="PROSITE-ProRule" id="PRU10141"/>
    </source>
</evidence>
<evidence type="ECO:0000256" key="2">
    <source>
        <dbReference type="ARBA" id="ARBA00051243"/>
    </source>
</evidence>
<dbReference type="InterPro" id="IPR001245">
    <property type="entry name" value="Ser-Thr/Tyr_kinase_cat_dom"/>
</dbReference>
<proteinExistence type="predicted"/>
<accession>A0AA35THH1</accession>
<comment type="subcellular location">
    <subcellularLocation>
        <location evidence="1">Membrane</location>
        <topology evidence="1">Single-pass membrane protein</topology>
    </subcellularLocation>
</comment>
<evidence type="ECO:0000313" key="8">
    <source>
        <dbReference type="Proteomes" id="UP001174909"/>
    </source>
</evidence>
<evidence type="ECO:0000256" key="5">
    <source>
        <dbReference type="SAM" id="Phobius"/>
    </source>
</evidence>
<feature type="transmembrane region" description="Helical" evidence="5">
    <location>
        <begin position="109"/>
        <end position="131"/>
    </location>
</feature>
<comment type="catalytic activity">
    <reaction evidence="2">
        <text>L-tyrosyl-[protein] + ATP = O-phospho-L-tyrosyl-[protein] + ADP + H(+)</text>
        <dbReference type="Rhea" id="RHEA:10596"/>
        <dbReference type="Rhea" id="RHEA-COMP:10136"/>
        <dbReference type="Rhea" id="RHEA-COMP:20101"/>
        <dbReference type="ChEBI" id="CHEBI:15378"/>
        <dbReference type="ChEBI" id="CHEBI:30616"/>
        <dbReference type="ChEBI" id="CHEBI:46858"/>
        <dbReference type="ChEBI" id="CHEBI:61978"/>
        <dbReference type="ChEBI" id="CHEBI:456216"/>
        <dbReference type="EC" id="2.7.10.1"/>
    </reaction>
</comment>
<dbReference type="InterPro" id="IPR000719">
    <property type="entry name" value="Prot_kinase_dom"/>
</dbReference>
<feature type="binding site" evidence="3">
    <location>
        <position position="80"/>
    </location>
    <ligand>
        <name>ATP</name>
        <dbReference type="ChEBI" id="CHEBI:30616"/>
    </ligand>
</feature>
<keyword evidence="5" id="KW-0472">Membrane</keyword>